<protein>
    <submittedName>
        <fullName evidence="6">Unannotated protein</fullName>
    </submittedName>
</protein>
<dbReference type="GO" id="GO:0016787">
    <property type="term" value="F:hydrolase activity"/>
    <property type="evidence" value="ECO:0007669"/>
    <property type="project" value="UniProtKB-KW"/>
</dbReference>
<evidence type="ECO:0000256" key="2">
    <source>
        <dbReference type="ARBA" id="ARBA00022517"/>
    </source>
</evidence>
<keyword evidence="3" id="KW-0540">Nuclease</keyword>
<dbReference type="NCBIfam" id="TIGR00250">
    <property type="entry name" value="RNAse_H_YqgF"/>
    <property type="match status" value="1"/>
</dbReference>
<feature type="domain" description="YqgF/RNase H-like" evidence="5">
    <location>
        <begin position="4"/>
        <end position="102"/>
    </location>
</feature>
<dbReference type="InterPro" id="IPR006641">
    <property type="entry name" value="YqgF/RNaseH-like_dom"/>
</dbReference>
<gene>
    <name evidence="6" type="ORF">UFOPK3610_00032</name>
</gene>
<dbReference type="GO" id="GO:0004518">
    <property type="term" value="F:nuclease activity"/>
    <property type="evidence" value="ECO:0007669"/>
    <property type="project" value="UniProtKB-KW"/>
</dbReference>
<dbReference type="SUPFAM" id="SSF53098">
    <property type="entry name" value="Ribonuclease H-like"/>
    <property type="match status" value="1"/>
</dbReference>
<reference evidence="6" key="1">
    <citation type="submission" date="2020-05" db="EMBL/GenBank/DDBJ databases">
        <authorList>
            <person name="Chiriac C."/>
            <person name="Salcher M."/>
            <person name="Ghai R."/>
            <person name="Kavagutti S V."/>
        </authorList>
    </citation>
    <scope>NUCLEOTIDE SEQUENCE</scope>
</reference>
<dbReference type="GO" id="GO:0005829">
    <property type="term" value="C:cytosol"/>
    <property type="evidence" value="ECO:0007669"/>
    <property type="project" value="TreeGrafter"/>
</dbReference>
<keyword evidence="1" id="KW-0963">Cytoplasm</keyword>
<dbReference type="InterPro" id="IPR005227">
    <property type="entry name" value="YqgF"/>
</dbReference>
<evidence type="ECO:0000256" key="3">
    <source>
        <dbReference type="ARBA" id="ARBA00022722"/>
    </source>
</evidence>
<dbReference type="AlphaFoldDB" id="A0A6J7G7E0"/>
<dbReference type="HAMAP" id="MF_00651">
    <property type="entry name" value="Nuclease_YqgF"/>
    <property type="match status" value="1"/>
</dbReference>
<dbReference type="PANTHER" id="PTHR33317:SF4">
    <property type="entry name" value="POLYNUCLEOTIDYL TRANSFERASE, RIBONUCLEASE H-LIKE SUPERFAMILY PROTEIN"/>
    <property type="match status" value="1"/>
</dbReference>
<dbReference type="EMBL" id="CAFBMR010000001">
    <property type="protein sequence ID" value="CAB4899369.1"/>
    <property type="molecule type" value="Genomic_DNA"/>
</dbReference>
<sequence length="153" mass="15741">MRRGVRLGVDVGSVRIGVARCDPEGLLATPLATVSAGDSAVEDLAAIVTEEGAIEIVVGLPLSLSGAEGPAAAKAREFAREVAARVNVPVRLVDERMSTVEATRSLRASGVNSRKGRSVVDQASAVVILHHALESERVSGRPPGRAVEEGGTA</sequence>
<keyword evidence="2" id="KW-0690">Ribosome biogenesis</keyword>
<dbReference type="CDD" id="cd16964">
    <property type="entry name" value="YqgF"/>
    <property type="match status" value="1"/>
</dbReference>
<organism evidence="6">
    <name type="scientific">freshwater metagenome</name>
    <dbReference type="NCBI Taxonomy" id="449393"/>
    <lineage>
        <taxon>unclassified sequences</taxon>
        <taxon>metagenomes</taxon>
        <taxon>ecological metagenomes</taxon>
    </lineage>
</organism>
<name>A0A6J7G7E0_9ZZZZ</name>
<accession>A0A6J7G7E0</accession>
<dbReference type="InterPro" id="IPR012337">
    <property type="entry name" value="RNaseH-like_sf"/>
</dbReference>
<evidence type="ECO:0000256" key="1">
    <source>
        <dbReference type="ARBA" id="ARBA00022490"/>
    </source>
</evidence>
<proteinExistence type="inferred from homology"/>
<dbReference type="GO" id="GO:0000967">
    <property type="term" value="P:rRNA 5'-end processing"/>
    <property type="evidence" value="ECO:0007669"/>
    <property type="project" value="TreeGrafter"/>
</dbReference>
<evidence type="ECO:0000259" key="5">
    <source>
        <dbReference type="SMART" id="SM00732"/>
    </source>
</evidence>
<keyword evidence="4" id="KW-0378">Hydrolase</keyword>
<dbReference type="Gene3D" id="3.30.420.140">
    <property type="entry name" value="YqgF/RNase H-like domain"/>
    <property type="match status" value="1"/>
</dbReference>
<dbReference type="PANTHER" id="PTHR33317">
    <property type="entry name" value="POLYNUCLEOTIDYL TRANSFERASE, RIBONUCLEASE H-LIKE SUPERFAMILY PROTEIN"/>
    <property type="match status" value="1"/>
</dbReference>
<evidence type="ECO:0000313" key="6">
    <source>
        <dbReference type="EMBL" id="CAB4899369.1"/>
    </source>
</evidence>
<evidence type="ECO:0000256" key="4">
    <source>
        <dbReference type="ARBA" id="ARBA00022801"/>
    </source>
</evidence>
<dbReference type="InterPro" id="IPR037027">
    <property type="entry name" value="YqgF/RNaseH-like_dom_sf"/>
</dbReference>
<dbReference type="Pfam" id="PF03652">
    <property type="entry name" value="RuvX"/>
    <property type="match status" value="1"/>
</dbReference>
<dbReference type="SMART" id="SM00732">
    <property type="entry name" value="YqgFc"/>
    <property type="match status" value="1"/>
</dbReference>